<evidence type="ECO:0000313" key="2">
    <source>
        <dbReference type="Proteomes" id="UP000053593"/>
    </source>
</evidence>
<evidence type="ECO:0000313" key="1">
    <source>
        <dbReference type="EMBL" id="KIK53150.1"/>
    </source>
</evidence>
<feature type="non-terminal residue" evidence="1">
    <location>
        <position position="1"/>
    </location>
</feature>
<keyword evidence="2" id="KW-1185">Reference proteome</keyword>
<name>A0A0D0ARY2_9AGAR</name>
<sequence length="87" mass="9702">ITVYKAQGLTLDTAVVDLESCSGTESPYVMVSRVKSLDGLLVLRPFQLKKIQCRQSQDLRLEGKRLECLQLQTRVKFAQSTSDVEAA</sequence>
<dbReference type="AlphaFoldDB" id="A0A0D0ARY2"/>
<proteinExistence type="predicted"/>
<feature type="non-terminal residue" evidence="1">
    <location>
        <position position="87"/>
    </location>
</feature>
<dbReference type="HOGENOM" id="CLU_001324_10_1_1"/>
<dbReference type="Proteomes" id="UP000053593">
    <property type="component" value="Unassembled WGS sequence"/>
</dbReference>
<dbReference type="EMBL" id="KN834832">
    <property type="protein sequence ID" value="KIK53150.1"/>
    <property type="molecule type" value="Genomic_DNA"/>
</dbReference>
<protein>
    <submittedName>
        <fullName evidence="1">Uncharacterized protein</fullName>
    </submittedName>
</protein>
<organism evidence="1 2">
    <name type="scientific">Collybiopsis luxurians FD-317 M1</name>
    <dbReference type="NCBI Taxonomy" id="944289"/>
    <lineage>
        <taxon>Eukaryota</taxon>
        <taxon>Fungi</taxon>
        <taxon>Dikarya</taxon>
        <taxon>Basidiomycota</taxon>
        <taxon>Agaricomycotina</taxon>
        <taxon>Agaricomycetes</taxon>
        <taxon>Agaricomycetidae</taxon>
        <taxon>Agaricales</taxon>
        <taxon>Marasmiineae</taxon>
        <taxon>Omphalotaceae</taxon>
        <taxon>Collybiopsis</taxon>
        <taxon>Collybiopsis luxurians</taxon>
    </lineage>
</organism>
<dbReference type="OrthoDB" id="432234at2759"/>
<reference evidence="1 2" key="1">
    <citation type="submission" date="2014-04" db="EMBL/GenBank/DDBJ databases">
        <title>Evolutionary Origins and Diversification of the Mycorrhizal Mutualists.</title>
        <authorList>
            <consortium name="DOE Joint Genome Institute"/>
            <consortium name="Mycorrhizal Genomics Consortium"/>
            <person name="Kohler A."/>
            <person name="Kuo A."/>
            <person name="Nagy L.G."/>
            <person name="Floudas D."/>
            <person name="Copeland A."/>
            <person name="Barry K.W."/>
            <person name="Cichocki N."/>
            <person name="Veneault-Fourrey C."/>
            <person name="LaButti K."/>
            <person name="Lindquist E.A."/>
            <person name="Lipzen A."/>
            <person name="Lundell T."/>
            <person name="Morin E."/>
            <person name="Murat C."/>
            <person name="Riley R."/>
            <person name="Ohm R."/>
            <person name="Sun H."/>
            <person name="Tunlid A."/>
            <person name="Henrissat B."/>
            <person name="Grigoriev I.V."/>
            <person name="Hibbett D.S."/>
            <person name="Martin F."/>
        </authorList>
    </citation>
    <scope>NUCLEOTIDE SEQUENCE [LARGE SCALE GENOMIC DNA]</scope>
    <source>
        <strain evidence="1 2">FD-317 M1</strain>
    </source>
</reference>
<accession>A0A0D0ARY2</accession>
<gene>
    <name evidence="1" type="ORF">GYMLUDRAFT_136814</name>
</gene>